<proteinExistence type="predicted"/>
<protein>
    <recommendedName>
        <fullName evidence="4">Lipoprotein</fullName>
    </recommendedName>
</protein>
<dbReference type="RefSeq" id="WP_147274627.1">
    <property type="nucleotide sequence ID" value="NZ_QPJM01000003.1"/>
</dbReference>
<dbReference type="AlphaFoldDB" id="A0A368YYU2"/>
<reference evidence="2 3" key="1">
    <citation type="submission" date="2018-07" db="EMBL/GenBank/DDBJ databases">
        <title>Genomic Encyclopedia of Type Strains, Phase III (KMG-III): the genomes of soil and plant-associated and newly described type strains.</title>
        <authorList>
            <person name="Whitman W."/>
        </authorList>
    </citation>
    <scope>NUCLEOTIDE SEQUENCE [LARGE SCALE GENOMIC DNA]</scope>
    <source>
        <strain evidence="2 3">31-25a</strain>
    </source>
</reference>
<dbReference type="OrthoDB" id="8463746at2"/>
<organism evidence="2 3">
    <name type="scientific">Phyllobacterium bourgognense</name>
    <dbReference type="NCBI Taxonomy" id="314236"/>
    <lineage>
        <taxon>Bacteria</taxon>
        <taxon>Pseudomonadati</taxon>
        <taxon>Pseudomonadota</taxon>
        <taxon>Alphaproteobacteria</taxon>
        <taxon>Hyphomicrobiales</taxon>
        <taxon>Phyllobacteriaceae</taxon>
        <taxon>Phyllobacterium</taxon>
    </lineage>
</organism>
<evidence type="ECO:0008006" key="4">
    <source>
        <dbReference type="Google" id="ProtNLM"/>
    </source>
</evidence>
<dbReference type="EMBL" id="QPJM01000003">
    <property type="protein sequence ID" value="RCW85363.1"/>
    <property type="molecule type" value="Genomic_DNA"/>
</dbReference>
<keyword evidence="3" id="KW-1185">Reference proteome</keyword>
<feature type="region of interest" description="Disordered" evidence="1">
    <location>
        <begin position="63"/>
        <end position="87"/>
    </location>
</feature>
<evidence type="ECO:0000313" key="2">
    <source>
        <dbReference type="EMBL" id="RCW85363.1"/>
    </source>
</evidence>
<feature type="compositionally biased region" description="Gly residues" evidence="1">
    <location>
        <begin position="70"/>
        <end position="87"/>
    </location>
</feature>
<dbReference type="Proteomes" id="UP000253324">
    <property type="component" value="Unassembled WGS sequence"/>
</dbReference>
<evidence type="ECO:0000313" key="3">
    <source>
        <dbReference type="Proteomes" id="UP000253324"/>
    </source>
</evidence>
<gene>
    <name evidence="2" type="ORF">C7476_103205</name>
</gene>
<accession>A0A368YYU2</accession>
<comment type="caution">
    <text evidence="2">The sequence shown here is derived from an EMBL/GenBank/DDBJ whole genome shotgun (WGS) entry which is preliminary data.</text>
</comment>
<evidence type="ECO:0000256" key="1">
    <source>
        <dbReference type="SAM" id="MobiDB-lite"/>
    </source>
</evidence>
<sequence length="87" mass="9142">MSIKSVVIIAVIGLSGLPLSACMYTDRGRYYYQYDQPGGIPFWDDGNFDSAIGDHRSLHDNGGYGHHEFGGSGGSGGHGGHGGAGRR</sequence>
<name>A0A368YYU2_9HYPH</name>